<dbReference type="Proteomes" id="UP001521116">
    <property type="component" value="Unassembled WGS sequence"/>
</dbReference>
<comment type="caution">
    <text evidence="2">The sequence shown here is derived from an EMBL/GenBank/DDBJ whole genome shotgun (WGS) entry which is preliminary data.</text>
</comment>
<feature type="transmembrane region" description="Helical" evidence="1">
    <location>
        <begin position="104"/>
        <end position="122"/>
    </location>
</feature>
<evidence type="ECO:0000256" key="1">
    <source>
        <dbReference type="SAM" id="Phobius"/>
    </source>
</evidence>
<keyword evidence="3" id="KW-1185">Reference proteome</keyword>
<sequence length="313" mass="35851">MDPNGVFYDSNWKCFAIFESPLAQAMVAIECIEIFSLLLIAVVWPLSQRKIKPSLRVVRWYNFGLALVFWIIYAVFRFIVFFILNCPFIEDQSKAFRLNIAESVLYWTAAALLMAVVLIPICRGLDRLRDSPPSWWERGAKLMMATFTICIIVVLAIMISEVESAISDDGYFEVPRFTYVPKALSTTWFAFILVGIDRVFSSLRSTSSIVRVPRALIAWTTVLAFSLFAYGFIMTFFAFWDAPSVNFMFYSPRYLAENVPMLLLPVFFYLLALFSVVQVARELSGLLANLGMYEAEIKPEHTSEANEEQFHGR</sequence>
<gene>
    <name evidence="2" type="ORF">SLS56_010334</name>
</gene>
<proteinExistence type="predicted"/>
<keyword evidence="1" id="KW-0812">Transmembrane</keyword>
<dbReference type="EMBL" id="JAJVDC020000197">
    <property type="protein sequence ID" value="KAL1618963.1"/>
    <property type="molecule type" value="Genomic_DNA"/>
</dbReference>
<keyword evidence="1" id="KW-0472">Membrane</keyword>
<feature type="transmembrane region" description="Helical" evidence="1">
    <location>
        <begin position="260"/>
        <end position="280"/>
    </location>
</feature>
<feature type="transmembrane region" description="Helical" evidence="1">
    <location>
        <begin position="25"/>
        <end position="46"/>
    </location>
</feature>
<feature type="transmembrane region" description="Helical" evidence="1">
    <location>
        <begin position="142"/>
        <end position="159"/>
    </location>
</feature>
<keyword evidence="1" id="KW-1133">Transmembrane helix</keyword>
<feature type="transmembrane region" description="Helical" evidence="1">
    <location>
        <begin position="216"/>
        <end position="240"/>
    </location>
</feature>
<reference evidence="2 3" key="1">
    <citation type="submission" date="2024-02" db="EMBL/GenBank/DDBJ databases">
        <title>De novo assembly and annotation of 12 fungi associated with fruit tree decline syndrome in Ontario, Canada.</title>
        <authorList>
            <person name="Sulman M."/>
            <person name="Ellouze W."/>
            <person name="Ilyukhin E."/>
        </authorList>
    </citation>
    <scope>NUCLEOTIDE SEQUENCE [LARGE SCALE GENOMIC DNA]</scope>
    <source>
        <strain evidence="2 3">M1-105</strain>
    </source>
</reference>
<accession>A0ABR3SEQ7</accession>
<organism evidence="2 3">
    <name type="scientific">Neofusicoccum ribis</name>
    <dbReference type="NCBI Taxonomy" id="45134"/>
    <lineage>
        <taxon>Eukaryota</taxon>
        <taxon>Fungi</taxon>
        <taxon>Dikarya</taxon>
        <taxon>Ascomycota</taxon>
        <taxon>Pezizomycotina</taxon>
        <taxon>Dothideomycetes</taxon>
        <taxon>Dothideomycetes incertae sedis</taxon>
        <taxon>Botryosphaeriales</taxon>
        <taxon>Botryosphaeriaceae</taxon>
        <taxon>Neofusicoccum</taxon>
    </lineage>
</organism>
<evidence type="ECO:0000313" key="3">
    <source>
        <dbReference type="Proteomes" id="UP001521116"/>
    </source>
</evidence>
<feature type="transmembrane region" description="Helical" evidence="1">
    <location>
        <begin position="58"/>
        <end position="84"/>
    </location>
</feature>
<protein>
    <submittedName>
        <fullName evidence="2">Uncharacterized protein</fullName>
    </submittedName>
</protein>
<feature type="transmembrane region" description="Helical" evidence="1">
    <location>
        <begin position="179"/>
        <end position="196"/>
    </location>
</feature>
<evidence type="ECO:0000313" key="2">
    <source>
        <dbReference type="EMBL" id="KAL1618963.1"/>
    </source>
</evidence>
<name>A0ABR3SEQ7_9PEZI</name>